<reference evidence="8" key="1">
    <citation type="submission" date="2023-07" db="EMBL/GenBank/DDBJ databases">
        <title>Black Yeasts Isolated from many extreme environments.</title>
        <authorList>
            <person name="Coleine C."/>
            <person name="Stajich J.E."/>
            <person name="Selbmann L."/>
        </authorList>
    </citation>
    <scope>NUCLEOTIDE SEQUENCE</scope>
    <source>
        <strain evidence="8">CCFEE 5485</strain>
    </source>
</reference>
<evidence type="ECO:0000259" key="7">
    <source>
        <dbReference type="PROSITE" id="PS51635"/>
    </source>
</evidence>
<keyword evidence="4" id="KW-0443">Lipid metabolism</keyword>
<protein>
    <submittedName>
        <fullName evidence="8">Triacylglycerol lipase</fullName>
        <ecNumber evidence="8">3.1.1.3</ecNumber>
    </submittedName>
</protein>
<dbReference type="Proteomes" id="UP001274830">
    <property type="component" value="Unassembled WGS sequence"/>
</dbReference>
<dbReference type="GeneID" id="89959208"/>
<dbReference type="AlphaFoldDB" id="A0AAE0WJA5"/>
<evidence type="ECO:0000313" key="9">
    <source>
        <dbReference type="Proteomes" id="UP001274830"/>
    </source>
</evidence>
<evidence type="ECO:0000313" key="8">
    <source>
        <dbReference type="EMBL" id="KAK3672573.1"/>
    </source>
</evidence>
<keyword evidence="2 8" id="KW-0378">Hydrolase</keyword>
<organism evidence="8 9">
    <name type="scientific">Recurvomyces mirabilis</name>
    <dbReference type="NCBI Taxonomy" id="574656"/>
    <lineage>
        <taxon>Eukaryota</taxon>
        <taxon>Fungi</taxon>
        <taxon>Dikarya</taxon>
        <taxon>Ascomycota</taxon>
        <taxon>Pezizomycotina</taxon>
        <taxon>Dothideomycetes</taxon>
        <taxon>Dothideomycetidae</taxon>
        <taxon>Mycosphaerellales</taxon>
        <taxon>Teratosphaeriaceae</taxon>
        <taxon>Recurvomyces</taxon>
    </lineage>
</organism>
<dbReference type="InterPro" id="IPR002641">
    <property type="entry name" value="PNPLA_dom"/>
</dbReference>
<dbReference type="SUPFAM" id="SSF52151">
    <property type="entry name" value="FabD/lysophospholipase-like"/>
    <property type="match status" value="1"/>
</dbReference>
<evidence type="ECO:0000256" key="3">
    <source>
        <dbReference type="ARBA" id="ARBA00022963"/>
    </source>
</evidence>
<sequence>MAILTKAWNTITAIWRAVLDITFFWWPHLYERVNTKQQTEALLQTLDEAPNYEEWHAAAYQLDELVGNNDWRQAQASKDYDHRLIFAREKEHLAALQKGDLITLVRYLRCGVVRNLGNITTPKLFNRAYSGTKLLIEDYVLHAATAVNFVSDYDTSPGAEMTHQQKLETMHDARLSLGRTCLILQGGSVFGLCHLGVVKALHLKGLLPRIMVGTATGALMAALVGVHTEDELLDFLSGDGIDLSAFTDSSHRAADATSAAHTRHGWLSTLLRRARRFARDGYLLDVDVLEKCVRANVSDITFEEAYERTRRVLNITISELVDGMPTLLNYLTAPHVLIWSAALASNASDPTKSPVTLMCKTRDGRVEPWDLAVHAMKAAKKNSTKKKRTWKGGRDTPLYRVAEMFNVNHYVVSQARPYLAPFLSPTAHHSSSLRSSRESWTAFAMRMIAMEVHHQLSQADRLGLLPKGIRRLLIDETVPGASWTVVPKVNVKDFERLLRNPTREAVDYWILKGERSVWPAISALKIRCTVEIEIDRAYQFVRRRRPSNGEVESHAPAGQGNRQRRQQRTASLGAL</sequence>
<dbReference type="EC" id="3.1.1.3" evidence="8"/>
<name>A0AAE0WJA5_9PEZI</name>
<evidence type="ECO:0000256" key="6">
    <source>
        <dbReference type="SAM" id="MobiDB-lite"/>
    </source>
</evidence>
<dbReference type="GO" id="GO:0006641">
    <property type="term" value="P:triglyceride metabolic process"/>
    <property type="evidence" value="ECO:0007669"/>
    <property type="project" value="UniProtKB-ARBA"/>
</dbReference>
<dbReference type="Gene3D" id="3.40.1090.10">
    <property type="entry name" value="Cytosolic phospholipase A2 catalytic domain"/>
    <property type="match status" value="1"/>
</dbReference>
<dbReference type="RefSeq" id="XP_064697549.1">
    <property type="nucleotide sequence ID" value="XM_064834678.1"/>
</dbReference>
<keyword evidence="3" id="KW-0442">Lipid degradation</keyword>
<dbReference type="InterPro" id="IPR016035">
    <property type="entry name" value="Acyl_Trfase/lysoPLipase"/>
</dbReference>
<feature type="domain" description="PNPLA" evidence="7">
    <location>
        <begin position="182"/>
        <end position="377"/>
    </location>
</feature>
<feature type="region of interest" description="Disordered" evidence="6">
    <location>
        <begin position="545"/>
        <end position="575"/>
    </location>
</feature>
<dbReference type="GO" id="GO:0004806">
    <property type="term" value="F:triacylglycerol lipase activity"/>
    <property type="evidence" value="ECO:0007669"/>
    <property type="project" value="UniProtKB-EC"/>
</dbReference>
<proteinExistence type="predicted"/>
<dbReference type="Pfam" id="PF11815">
    <property type="entry name" value="DUF3336"/>
    <property type="match status" value="1"/>
</dbReference>
<comment type="caution">
    <text evidence="5">Lacks conserved residue(s) required for the propagation of feature annotation.</text>
</comment>
<keyword evidence="9" id="KW-1185">Reference proteome</keyword>
<dbReference type="InterPro" id="IPR050301">
    <property type="entry name" value="NTE"/>
</dbReference>
<gene>
    <name evidence="8" type="primary">TGL3</name>
    <name evidence="8" type="ORF">LTR78_007624</name>
</gene>
<dbReference type="PROSITE" id="PS51635">
    <property type="entry name" value="PNPLA"/>
    <property type="match status" value="1"/>
</dbReference>
<dbReference type="PANTHER" id="PTHR14226">
    <property type="entry name" value="NEUROPATHY TARGET ESTERASE/SWISS CHEESE D.MELANOGASTER"/>
    <property type="match status" value="1"/>
</dbReference>
<dbReference type="InterPro" id="IPR021771">
    <property type="entry name" value="Triacylglycerol_lipase_N"/>
</dbReference>
<evidence type="ECO:0000256" key="5">
    <source>
        <dbReference type="PROSITE-ProRule" id="PRU01161"/>
    </source>
</evidence>
<evidence type="ECO:0000256" key="4">
    <source>
        <dbReference type="ARBA" id="ARBA00023098"/>
    </source>
</evidence>
<dbReference type="GO" id="GO:0016042">
    <property type="term" value="P:lipid catabolic process"/>
    <property type="evidence" value="ECO:0007669"/>
    <property type="project" value="UniProtKB-KW"/>
</dbReference>
<comment type="function">
    <text evidence="1">Probable lipid hydrolase.</text>
</comment>
<comment type="caution">
    <text evidence="8">The sequence shown here is derived from an EMBL/GenBank/DDBJ whole genome shotgun (WGS) entry which is preliminary data.</text>
</comment>
<dbReference type="PANTHER" id="PTHR14226:SF44">
    <property type="entry name" value="TRIACYLGLYCEROL LIPASE 3"/>
    <property type="match status" value="1"/>
</dbReference>
<evidence type="ECO:0000256" key="2">
    <source>
        <dbReference type="ARBA" id="ARBA00022801"/>
    </source>
</evidence>
<dbReference type="CDD" id="cd07229">
    <property type="entry name" value="Pat_TGL3_like"/>
    <property type="match status" value="1"/>
</dbReference>
<dbReference type="EMBL" id="JAUTXT010000032">
    <property type="protein sequence ID" value="KAK3672573.1"/>
    <property type="molecule type" value="Genomic_DNA"/>
</dbReference>
<evidence type="ECO:0000256" key="1">
    <source>
        <dbReference type="ARBA" id="ARBA00002682"/>
    </source>
</evidence>
<accession>A0AAE0WJA5</accession>
<dbReference type="Pfam" id="PF01734">
    <property type="entry name" value="Patatin"/>
    <property type="match status" value="1"/>
</dbReference>